<proteinExistence type="predicted"/>
<dbReference type="AlphaFoldDB" id="A0A5C3PV88"/>
<feature type="compositionally biased region" description="Basic and acidic residues" evidence="1">
    <location>
        <begin position="19"/>
        <end position="31"/>
    </location>
</feature>
<dbReference type="Proteomes" id="UP000308197">
    <property type="component" value="Unassembled WGS sequence"/>
</dbReference>
<evidence type="ECO:0000256" key="1">
    <source>
        <dbReference type="SAM" id="MobiDB-lite"/>
    </source>
</evidence>
<organism evidence="2 3">
    <name type="scientific">Polyporus arcularius HHB13444</name>
    <dbReference type="NCBI Taxonomy" id="1314778"/>
    <lineage>
        <taxon>Eukaryota</taxon>
        <taxon>Fungi</taxon>
        <taxon>Dikarya</taxon>
        <taxon>Basidiomycota</taxon>
        <taxon>Agaricomycotina</taxon>
        <taxon>Agaricomycetes</taxon>
        <taxon>Polyporales</taxon>
        <taxon>Polyporaceae</taxon>
        <taxon>Polyporus</taxon>
    </lineage>
</organism>
<protein>
    <submittedName>
        <fullName evidence="2">Uncharacterized protein</fullName>
    </submittedName>
</protein>
<reference evidence="2 3" key="1">
    <citation type="journal article" date="2019" name="Nat. Ecol. Evol.">
        <title>Megaphylogeny resolves global patterns of mushroom evolution.</title>
        <authorList>
            <person name="Varga T."/>
            <person name="Krizsan K."/>
            <person name="Foldi C."/>
            <person name="Dima B."/>
            <person name="Sanchez-Garcia M."/>
            <person name="Sanchez-Ramirez S."/>
            <person name="Szollosi G.J."/>
            <person name="Szarkandi J.G."/>
            <person name="Papp V."/>
            <person name="Albert L."/>
            <person name="Andreopoulos W."/>
            <person name="Angelini C."/>
            <person name="Antonin V."/>
            <person name="Barry K.W."/>
            <person name="Bougher N.L."/>
            <person name="Buchanan P."/>
            <person name="Buyck B."/>
            <person name="Bense V."/>
            <person name="Catcheside P."/>
            <person name="Chovatia M."/>
            <person name="Cooper J."/>
            <person name="Damon W."/>
            <person name="Desjardin D."/>
            <person name="Finy P."/>
            <person name="Geml J."/>
            <person name="Haridas S."/>
            <person name="Hughes K."/>
            <person name="Justo A."/>
            <person name="Karasinski D."/>
            <person name="Kautmanova I."/>
            <person name="Kiss B."/>
            <person name="Kocsube S."/>
            <person name="Kotiranta H."/>
            <person name="LaButti K.M."/>
            <person name="Lechner B.E."/>
            <person name="Liimatainen K."/>
            <person name="Lipzen A."/>
            <person name="Lukacs Z."/>
            <person name="Mihaltcheva S."/>
            <person name="Morgado L.N."/>
            <person name="Niskanen T."/>
            <person name="Noordeloos M.E."/>
            <person name="Ohm R.A."/>
            <person name="Ortiz-Santana B."/>
            <person name="Ovrebo C."/>
            <person name="Racz N."/>
            <person name="Riley R."/>
            <person name="Savchenko A."/>
            <person name="Shiryaev A."/>
            <person name="Soop K."/>
            <person name="Spirin V."/>
            <person name="Szebenyi C."/>
            <person name="Tomsovsky M."/>
            <person name="Tulloss R.E."/>
            <person name="Uehling J."/>
            <person name="Grigoriev I.V."/>
            <person name="Vagvolgyi C."/>
            <person name="Papp T."/>
            <person name="Martin F.M."/>
            <person name="Miettinen O."/>
            <person name="Hibbett D.S."/>
            <person name="Nagy L.G."/>
        </authorList>
    </citation>
    <scope>NUCLEOTIDE SEQUENCE [LARGE SCALE GENOMIC DNA]</scope>
    <source>
        <strain evidence="2 3">HHB13444</strain>
    </source>
</reference>
<feature type="region of interest" description="Disordered" evidence="1">
    <location>
        <begin position="1"/>
        <end position="31"/>
    </location>
</feature>
<sequence length="68" mass="7610">MTEASGSLGLAETARRKRSGSDTRCPEERRGKAWTRAWTWGVCLGCLRLRPLGQMPSALRPQLVSRPR</sequence>
<evidence type="ECO:0000313" key="3">
    <source>
        <dbReference type="Proteomes" id="UP000308197"/>
    </source>
</evidence>
<evidence type="ECO:0000313" key="2">
    <source>
        <dbReference type="EMBL" id="TFK92360.1"/>
    </source>
</evidence>
<dbReference type="EMBL" id="ML211000">
    <property type="protein sequence ID" value="TFK92360.1"/>
    <property type="molecule type" value="Genomic_DNA"/>
</dbReference>
<accession>A0A5C3PV88</accession>
<name>A0A5C3PV88_9APHY</name>
<keyword evidence="3" id="KW-1185">Reference proteome</keyword>
<dbReference type="InParanoid" id="A0A5C3PV88"/>
<gene>
    <name evidence="2" type="ORF">K466DRAFT_581976</name>
</gene>